<reference evidence="2 3" key="1">
    <citation type="submission" date="2024-04" db="EMBL/GenBank/DDBJ databases">
        <authorList>
            <person name="Fracassetti M."/>
        </authorList>
    </citation>
    <scope>NUCLEOTIDE SEQUENCE [LARGE SCALE GENOMIC DNA]</scope>
</reference>
<gene>
    <name evidence="2" type="ORF">LTRI10_LOCUS46357</name>
</gene>
<feature type="compositionally biased region" description="Pro residues" evidence="1">
    <location>
        <begin position="57"/>
        <end position="66"/>
    </location>
</feature>
<name>A0AAV2GA75_9ROSI</name>
<feature type="region of interest" description="Disordered" evidence="1">
    <location>
        <begin position="1"/>
        <end position="20"/>
    </location>
</feature>
<organism evidence="2 3">
    <name type="scientific">Linum trigynum</name>
    <dbReference type="NCBI Taxonomy" id="586398"/>
    <lineage>
        <taxon>Eukaryota</taxon>
        <taxon>Viridiplantae</taxon>
        <taxon>Streptophyta</taxon>
        <taxon>Embryophyta</taxon>
        <taxon>Tracheophyta</taxon>
        <taxon>Spermatophyta</taxon>
        <taxon>Magnoliopsida</taxon>
        <taxon>eudicotyledons</taxon>
        <taxon>Gunneridae</taxon>
        <taxon>Pentapetalae</taxon>
        <taxon>rosids</taxon>
        <taxon>fabids</taxon>
        <taxon>Malpighiales</taxon>
        <taxon>Linaceae</taxon>
        <taxon>Linum</taxon>
    </lineage>
</organism>
<sequence length="237" mass="27211">MSYKRDPTTATTSWHLSPCDKMPRATYVLPEFPCDKRDPTTATTSPEVPLARDRPRSPPPSQPGRTPPRARRCFWPVSQIPSSTRPLPKLTGFASSPMKPGGNETCSAAIGREKSPLRPDHDDRCLHVHPVVVATAAVRRASRTAHRVRFRDELTRRDLLVRHHPFELLPLRYVHDRMLHWRLARRCLPLAGDRDELPHHLQQGCMLLRHCILELLRHIRLALHDIRLNLLHEGCLE</sequence>
<evidence type="ECO:0000313" key="3">
    <source>
        <dbReference type="Proteomes" id="UP001497516"/>
    </source>
</evidence>
<accession>A0AAV2GA75</accession>
<dbReference type="EMBL" id="OZ034821">
    <property type="protein sequence ID" value="CAL1406645.1"/>
    <property type="molecule type" value="Genomic_DNA"/>
</dbReference>
<feature type="region of interest" description="Disordered" evidence="1">
    <location>
        <begin position="30"/>
        <end position="71"/>
    </location>
</feature>
<evidence type="ECO:0000256" key="1">
    <source>
        <dbReference type="SAM" id="MobiDB-lite"/>
    </source>
</evidence>
<dbReference type="Proteomes" id="UP001497516">
    <property type="component" value="Chromosome 8"/>
</dbReference>
<dbReference type="AlphaFoldDB" id="A0AAV2GA75"/>
<keyword evidence="3" id="KW-1185">Reference proteome</keyword>
<evidence type="ECO:0000313" key="2">
    <source>
        <dbReference type="EMBL" id="CAL1406645.1"/>
    </source>
</evidence>
<proteinExistence type="predicted"/>
<protein>
    <submittedName>
        <fullName evidence="2">Uncharacterized protein</fullName>
    </submittedName>
</protein>